<dbReference type="GO" id="GO:0009086">
    <property type="term" value="P:methionine biosynthetic process"/>
    <property type="evidence" value="ECO:0007669"/>
    <property type="project" value="TreeGrafter"/>
</dbReference>
<dbReference type="PANTHER" id="PTHR46015:SF7">
    <property type="entry name" value="HOMOCYSTEINE S-METHYLTRANSFERASE 1"/>
    <property type="match status" value="1"/>
</dbReference>
<keyword evidence="3 5" id="KW-0479">Metal-binding</keyword>
<dbReference type="InterPro" id="IPR051486">
    <property type="entry name" value="Hcy_S-methyltransferase"/>
</dbReference>
<evidence type="ECO:0000256" key="1">
    <source>
        <dbReference type="ARBA" id="ARBA00022603"/>
    </source>
</evidence>
<reference evidence="7" key="1">
    <citation type="journal article" date="2023" name="bioRxiv">
        <title>Improved chromosome-level genome assembly for marigold (Tagetes erecta).</title>
        <authorList>
            <person name="Jiang F."/>
            <person name="Yuan L."/>
            <person name="Wang S."/>
            <person name="Wang H."/>
            <person name="Xu D."/>
            <person name="Wang A."/>
            <person name="Fan W."/>
        </authorList>
    </citation>
    <scope>NUCLEOTIDE SEQUENCE</scope>
    <source>
        <strain evidence="7">WSJ</strain>
        <tissue evidence="7">Leaf</tissue>
    </source>
</reference>
<feature type="binding site" evidence="5">
    <location>
        <position position="319"/>
    </location>
    <ligand>
        <name>Zn(2+)</name>
        <dbReference type="ChEBI" id="CHEBI:29105"/>
    </ligand>
</feature>
<feature type="domain" description="Hcy-binding" evidence="6">
    <location>
        <begin position="19"/>
        <end position="333"/>
    </location>
</feature>
<dbReference type="Proteomes" id="UP001229421">
    <property type="component" value="Unassembled WGS sequence"/>
</dbReference>
<evidence type="ECO:0000256" key="3">
    <source>
        <dbReference type="ARBA" id="ARBA00022723"/>
    </source>
</evidence>
<dbReference type="AlphaFoldDB" id="A0AAD8KQ80"/>
<evidence type="ECO:0000313" key="7">
    <source>
        <dbReference type="EMBL" id="KAK1425663.1"/>
    </source>
</evidence>
<dbReference type="GO" id="GO:0032259">
    <property type="term" value="P:methylation"/>
    <property type="evidence" value="ECO:0007669"/>
    <property type="project" value="UniProtKB-KW"/>
</dbReference>
<organism evidence="7 8">
    <name type="scientific">Tagetes erecta</name>
    <name type="common">African marigold</name>
    <dbReference type="NCBI Taxonomy" id="13708"/>
    <lineage>
        <taxon>Eukaryota</taxon>
        <taxon>Viridiplantae</taxon>
        <taxon>Streptophyta</taxon>
        <taxon>Embryophyta</taxon>
        <taxon>Tracheophyta</taxon>
        <taxon>Spermatophyta</taxon>
        <taxon>Magnoliopsida</taxon>
        <taxon>eudicotyledons</taxon>
        <taxon>Gunneridae</taxon>
        <taxon>Pentapetalae</taxon>
        <taxon>asterids</taxon>
        <taxon>campanulids</taxon>
        <taxon>Asterales</taxon>
        <taxon>Asteraceae</taxon>
        <taxon>Asteroideae</taxon>
        <taxon>Heliantheae alliance</taxon>
        <taxon>Tageteae</taxon>
        <taxon>Tagetes</taxon>
    </lineage>
</organism>
<comment type="caution">
    <text evidence="7">The sequence shown here is derived from an EMBL/GenBank/DDBJ whole genome shotgun (WGS) entry which is preliminary data.</text>
</comment>
<proteinExistence type="predicted"/>
<name>A0AAD8KQ80_TARER</name>
<dbReference type="GO" id="GO:0008898">
    <property type="term" value="F:S-adenosylmethionine-homocysteine S-methyltransferase activity"/>
    <property type="evidence" value="ECO:0007669"/>
    <property type="project" value="TreeGrafter"/>
</dbReference>
<dbReference type="PROSITE" id="PS50970">
    <property type="entry name" value="HCY"/>
    <property type="match status" value="1"/>
</dbReference>
<evidence type="ECO:0000259" key="6">
    <source>
        <dbReference type="PROSITE" id="PS50970"/>
    </source>
</evidence>
<evidence type="ECO:0000256" key="2">
    <source>
        <dbReference type="ARBA" id="ARBA00022679"/>
    </source>
</evidence>
<comment type="cofactor">
    <cofactor evidence="5">
        <name>Zn(2+)</name>
        <dbReference type="ChEBI" id="CHEBI:29105"/>
    </cofactor>
</comment>
<dbReference type="GO" id="GO:0033528">
    <property type="term" value="P:S-methylmethionine cycle"/>
    <property type="evidence" value="ECO:0007669"/>
    <property type="project" value="TreeGrafter"/>
</dbReference>
<dbReference type="InterPro" id="IPR003726">
    <property type="entry name" value="HCY_dom"/>
</dbReference>
<accession>A0AAD8KQ80</accession>
<dbReference type="Pfam" id="PF02574">
    <property type="entry name" value="S-methyl_trans"/>
    <property type="match status" value="1"/>
</dbReference>
<keyword evidence="4 5" id="KW-0862">Zinc</keyword>
<dbReference type="EMBL" id="JAUHHV010000005">
    <property type="protein sequence ID" value="KAK1425663.1"/>
    <property type="molecule type" value="Genomic_DNA"/>
</dbReference>
<evidence type="ECO:0000256" key="4">
    <source>
        <dbReference type="ARBA" id="ARBA00022833"/>
    </source>
</evidence>
<dbReference type="InterPro" id="IPR036589">
    <property type="entry name" value="HCY_dom_sf"/>
</dbReference>
<dbReference type="SUPFAM" id="SSF82282">
    <property type="entry name" value="Homocysteine S-methyltransferase"/>
    <property type="match status" value="1"/>
</dbReference>
<dbReference type="NCBIfam" id="NF007020">
    <property type="entry name" value="PRK09485.1"/>
    <property type="match status" value="1"/>
</dbReference>
<feature type="binding site" evidence="5">
    <location>
        <position position="318"/>
    </location>
    <ligand>
        <name>Zn(2+)</name>
        <dbReference type="ChEBI" id="CHEBI:29105"/>
    </ligand>
</feature>
<sequence>MGVIFNPNKNNHNQNRAKLLQNFIQKAGGCAIIDGGFATQLEIHGADIKDPLWSALCLINNPNLISKVHLEYLEAGADIIVTSSYQASIPGFVSRGMSIEQGERLLELSVELATNARDEFWESVERIGDHSYNRALVAASIGSYGAYLADGSEYSGYYGKDVDLNKLKDFHRRRLQVLVESGPDLLAFETIPNKLETQAIVDLLEEEDVQIPSWICFSSVDGVNAPSGESFADCLQVINTSDRIAAVGINCAPPQFVHSLVQKFNELTKKVIVVYPNSGEIWDGVAKRWLPSKCFNDDKFNVLATKWRDSGAKLIGGCCRTTPSTIRGLSKALKQGCLGTN</sequence>
<dbReference type="Gene3D" id="3.20.20.330">
    <property type="entry name" value="Homocysteine-binding-like domain"/>
    <property type="match status" value="1"/>
</dbReference>
<keyword evidence="1 5" id="KW-0489">Methyltransferase</keyword>
<gene>
    <name evidence="7" type="ORF">QVD17_21018</name>
</gene>
<keyword evidence="8" id="KW-1185">Reference proteome</keyword>
<keyword evidence="2 5" id="KW-0808">Transferase</keyword>
<dbReference type="PANTHER" id="PTHR46015">
    <property type="entry name" value="ZGC:172121"/>
    <property type="match status" value="1"/>
</dbReference>
<evidence type="ECO:0000256" key="5">
    <source>
        <dbReference type="PROSITE-ProRule" id="PRU00333"/>
    </source>
</evidence>
<dbReference type="FunFam" id="3.20.20.330:FF:000002">
    <property type="entry name" value="Homocysteine S-methyltransferase"/>
    <property type="match status" value="1"/>
</dbReference>
<dbReference type="GO" id="GO:0046872">
    <property type="term" value="F:metal ion binding"/>
    <property type="evidence" value="ECO:0007669"/>
    <property type="project" value="UniProtKB-KW"/>
</dbReference>
<evidence type="ECO:0000313" key="8">
    <source>
        <dbReference type="Proteomes" id="UP001229421"/>
    </source>
</evidence>
<protein>
    <recommendedName>
        <fullName evidence="6">Hcy-binding domain-containing protein</fullName>
    </recommendedName>
</protein>
<feature type="binding site" evidence="5">
    <location>
        <position position="251"/>
    </location>
    <ligand>
        <name>Zn(2+)</name>
        <dbReference type="ChEBI" id="CHEBI:29105"/>
    </ligand>
</feature>